<keyword evidence="8 14" id="KW-0378">Hydrolase</keyword>
<dbReference type="GO" id="GO:0046872">
    <property type="term" value="F:metal ion binding"/>
    <property type="evidence" value="ECO:0007669"/>
    <property type="project" value="UniProtKB-UniRule"/>
</dbReference>
<dbReference type="SMART" id="SM00116">
    <property type="entry name" value="CBS"/>
    <property type="match status" value="1"/>
</dbReference>
<evidence type="ECO:0000256" key="3">
    <source>
        <dbReference type="ARBA" id="ARBA00022475"/>
    </source>
</evidence>
<feature type="transmembrane region" description="Helical" evidence="14">
    <location>
        <begin position="189"/>
        <end position="215"/>
    </location>
</feature>
<dbReference type="GO" id="GO:0005886">
    <property type="term" value="C:plasma membrane"/>
    <property type="evidence" value="ECO:0007669"/>
    <property type="project" value="UniProtKB-SubCell"/>
</dbReference>
<dbReference type="GO" id="GO:0008237">
    <property type="term" value="F:metallopeptidase activity"/>
    <property type="evidence" value="ECO:0007669"/>
    <property type="project" value="UniProtKB-UniRule"/>
</dbReference>
<feature type="transmembrane region" description="Helical" evidence="14">
    <location>
        <begin position="15"/>
        <end position="33"/>
    </location>
</feature>
<dbReference type="RefSeq" id="WP_124738564.1">
    <property type="nucleotide sequence ID" value="NZ_CP034086.1"/>
</dbReference>
<keyword evidence="12 17" id="KW-0129">CBS domain</keyword>
<evidence type="ECO:0000256" key="11">
    <source>
        <dbReference type="ARBA" id="ARBA00023049"/>
    </source>
</evidence>
<evidence type="ECO:0000256" key="7">
    <source>
        <dbReference type="ARBA" id="ARBA00022737"/>
    </source>
</evidence>
<evidence type="ECO:0000256" key="15">
    <source>
        <dbReference type="PIRSR" id="PIRSR006404-1"/>
    </source>
</evidence>
<evidence type="ECO:0000256" key="16">
    <source>
        <dbReference type="PIRSR" id="PIRSR006404-2"/>
    </source>
</evidence>
<protein>
    <recommendedName>
        <fullName evidence="14">Zinc metalloprotease</fullName>
    </recommendedName>
</protein>
<dbReference type="Gene3D" id="3.10.580.10">
    <property type="entry name" value="CBS-domain"/>
    <property type="match status" value="1"/>
</dbReference>
<evidence type="ECO:0000256" key="5">
    <source>
        <dbReference type="ARBA" id="ARBA00022692"/>
    </source>
</evidence>
<feature type="transmembrane region" description="Helical" evidence="14">
    <location>
        <begin position="45"/>
        <end position="63"/>
    </location>
</feature>
<keyword evidence="3 14" id="KW-1003">Cell membrane</keyword>
<dbReference type="PANTHER" id="PTHR39188">
    <property type="entry name" value="MEMBRANE-ASSOCIATED ZINC METALLOPROTEASE M50B"/>
    <property type="match status" value="1"/>
</dbReference>
<proteinExistence type="inferred from homology"/>
<sequence length="370" mass="39815">MRWSLTIGSFKGTAVRIHVTFLLLLGWIGFAAYQRGGAVAARDSILFIVAIFVCVVLHEFGHILTARRYGIVSPVITLLPIGGVADMERMPDKPRQELLIALAGPAVNLVIAALLILFLGAVDVSDGIQISDPSVNLLKRLAAVNIFLAAFNLIPAFPMDGGRVLRAALSIWIGKGRATRIAAQIGQGFAFLLGFLGLFGNPLLLFIAIFVYIAAAGEAQMTSMSEAARGLKAADAMETRIAVIERSSSVREAVDILLATSQDEFPVVDASRRLSGFLSRANIIEALRAAEPGAPIAPFVRQEPATIDGRENIDAALPMLTSGEAVGVTDEEGRFLGLLTRQSLAEIMMIKDVRPDWRFSPRDDRRPTVA</sequence>
<evidence type="ECO:0000256" key="17">
    <source>
        <dbReference type="PROSITE-ProRule" id="PRU00703"/>
    </source>
</evidence>
<dbReference type="KEGG" id="mros:EHO51_08765"/>
<accession>A0A3G8M5F2</accession>
<keyword evidence="9 14" id="KW-0862">Zinc</keyword>
<keyword evidence="11 14" id="KW-0482">Metalloprotease</keyword>
<keyword evidence="7" id="KW-0677">Repeat</keyword>
<dbReference type="PANTHER" id="PTHR39188:SF3">
    <property type="entry name" value="STAGE IV SPORULATION PROTEIN FB"/>
    <property type="match status" value="1"/>
</dbReference>
<feature type="binding site" evidence="16">
    <location>
        <position position="160"/>
    </location>
    <ligand>
        <name>Zn(2+)</name>
        <dbReference type="ChEBI" id="CHEBI:29105"/>
        <note>catalytic</note>
    </ligand>
</feature>
<evidence type="ECO:0000256" key="6">
    <source>
        <dbReference type="ARBA" id="ARBA00022723"/>
    </source>
</evidence>
<dbReference type="SUPFAM" id="SSF54631">
    <property type="entry name" value="CBS-domain pair"/>
    <property type="match status" value="1"/>
</dbReference>
<dbReference type="GO" id="GO:0006508">
    <property type="term" value="P:proteolysis"/>
    <property type="evidence" value="ECO:0007669"/>
    <property type="project" value="UniProtKB-KW"/>
</dbReference>
<feature type="binding site" evidence="16">
    <location>
        <position position="62"/>
    </location>
    <ligand>
        <name>Zn(2+)</name>
        <dbReference type="ChEBI" id="CHEBI:29105"/>
        <note>catalytic</note>
    </ligand>
</feature>
<comment type="similarity">
    <text evidence="2 14">Belongs to the peptidase M50B family.</text>
</comment>
<dbReference type="PROSITE" id="PS51371">
    <property type="entry name" value="CBS"/>
    <property type="match status" value="1"/>
</dbReference>
<evidence type="ECO:0000256" key="8">
    <source>
        <dbReference type="ARBA" id="ARBA00022801"/>
    </source>
</evidence>
<dbReference type="InterPro" id="IPR016483">
    <property type="entry name" value="UCP006404_Pept_M50_CBS"/>
</dbReference>
<evidence type="ECO:0000259" key="18">
    <source>
        <dbReference type="PROSITE" id="PS51371"/>
    </source>
</evidence>
<gene>
    <name evidence="19" type="ORF">EHO51_08765</name>
</gene>
<feature type="active site" evidence="15">
    <location>
        <position position="59"/>
    </location>
</feature>
<evidence type="ECO:0000313" key="20">
    <source>
        <dbReference type="Proteomes" id="UP000273982"/>
    </source>
</evidence>
<dbReference type="InterPro" id="IPR008915">
    <property type="entry name" value="Peptidase_M50"/>
</dbReference>
<evidence type="ECO:0000256" key="12">
    <source>
        <dbReference type="ARBA" id="ARBA00023122"/>
    </source>
</evidence>
<evidence type="ECO:0000256" key="9">
    <source>
        <dbReference type="ARBA" id="ARBA00022833"/>
    </source>
</evidence>
<keyword evidence="6 14" id="KW-0479">Metal-binding</keyword>
<feature type="binding site" evidence="16">
    <location>
        <position position="58"/>
    </location>
    <ligand>
        <name>Zn(2+)</name>
        <dbReference type="ChEBI" id="CHEBI:29105"/>
        <note>catalytic</note>
    </ligand>
</feature>
<feature type="transmembrane region" description="Helical" evidence="14">
    <location>
        <begin position="98"/>
        <end position="121"/>
    </location>
</feature>
<dbReference type="AlphaFoldDB" id="A0A3G8M5F2"/>
<dbReference type="CDD" id="cd06164">
    <property type="entry name" value="S2P-M50_SpoIVFB_CBS"/>
    <property type="match status" value="1"/>
</dbReference>
<dbReference type="InterPro" id="IPR000644">
    <property type="entry name" value="CBS_dom"/>
</dbReference>
<keyword evidence="13 14" id="KW-0472">Membrane</keyword>
<feature type="domain" description="CBS" evidence="18">
    <location>
        <begin position="237"/>
        <end position="296"/>
    </location>
</feature>
<dbReference type="Pfam" id="PF02163">
    <property type="entry name" value="Peptidase_M50"/>
    <property type="match status" value="2"/>
</dbReference>
<keyword evidence="5 14" id="KW-0812">Transmembrane</keyword>
<dbReference type="PIRSF" id="PIRSF006404">
    <property type="entry name" value="UCP006404_Pept_M50_CBS"/>
    <property type="match status" value="1"/>
</dbReference>
<evidence type="ECO:0000256" key="4">
    <source>
        <dbReference type="ARBA" id="ARBA00022670"/>
    </source>
</evidence>
<comment type="cofactor">
    <cofactor evidence="14 16">
        <name>Zn(2+)</name>
        <dbReference type="ChEBI" id="CHEBI:29105"/>
    </cofactor>
    <text evidence="14 16">Binds 1 zinc ion per subunit.</text>
</comment>
<reference evidence="19 20" key="1">
    <citation type="submission" date="2018-11" db="EMBL/GenBank/DDBJ databases">
        <title>Genome squencing of methanotrophic bacteria isolated from alkaline groundwater in Korea.</title>
        <authorList>
            <person name="Nguyen L.N."/>
        </authorList>
    </citation>
    <scope>NUCLEOTIDE SEQUENCE [LARGE SCALE GENOMIC DNA]</scope>
    <source>
        <strain evidence="19 20">GW6</strain>
    </source>
</reference>
<evidence type="ECO:0000256" key="2">
    <source>
        <dbReference type="ARBA" id="ARBA00007931"/>
    </source>
</evidence>
<dbReference type="InterPro" id="IPR046342">
    <property type="entry name" value="CBS_dom_sf"/>
</dbReference>
<evidence type="ECO:0000256" key="13">
    <source>
        <dbReference type="ARBA" id="ARBA00023136"/>
    </source>
</evidence>
<organism evidence="19 20">
    <name type="scientific">Methylocystis rosea</name>
    <dbReference type="NCBI Taxonomy" id="173366"/>
    <lineage>
        <taxon>Bacteria</taxon>
        <taxon>Pseudomonadati</taxon>
        <taxon>Pseudomonadota</taxon>
        <taxon>Alphaproteobacteria</taxon>
        <taxon>Hyphomicrobiales</taxon>
        <taxon>Methylocystaceae</taxon>
        <taxon>Methylocystis</taxon>
    </lineage>
</organism>
<name>A0A3G8M5F2_9HYPH</name>
<evidence type="ECO:0000256" key="1">
    <source>
        <dbReference type="ARBA" id="ARBA00004651"/>
    </source>
</evidence>
<keyword evidence="4 14" id="KW-0645">Protease</keyword>
<dbReference type="Pfam" id="PF00571">
    <property type="entry name" value="CBS"/>
    <property type="match status" value="1"/>
</dbReference>
<evidence type="ECO:0000313" key="19">
    <source>
        <dbReference type="EMBL" id="AZG76814.1"/>
    </source>
</evidence>
<keyword evidence="10 14" id="KW-1133">Transmembrane helix</keyword>
<comment type="subcellular location">
    <subcellularLocation>
        <location evidence="1 14">Cell membrane</location>
        <topology evidence="1 14">Multi-pass membrane protein</topology>
    </subcellularLocation>
</comment>
<evidence type="ECO:0000256" key="14">
    <source>
        <dbReference type="PIRNR" id="PIRNR006404"/>
    </source>
</evidence>
<feature type="transmembrane region" description="Helical" evidence="14">
    <location>
        <begin position="141"/>
        <end position="159"/>
    </location>
</feature>
<evidence type="ECO:0000256" key="10">
    <source>
        <dbReference type="ARBA" id="ARBA00022989"/>
    </source>
</evidence>
<dbReference type="EMBL" id="CP034086">
    <property type="protein sequence ID" value="AZG76814.1"/>
    <property type="molecule type" value="Genomic_DNA"/>
</dbReference>
<dbReference type="Proteomes" id="UP000273982">
    <property type="component" value="Chromosome"/>
</dbReference>